<protein>
    <submittedName>
        <fullName evidence="3">Glycosyltransferase family 4 protein</fullName>
    </submittedName>
</protein>
<dbReference type="InterPro" id="IPR050194">
    <property type="entry name" value="Glycosyltransferase_grp1"/>
</dbReference>
<keyword evidence="4" id="KW-1185">Reference proteome</keyword>
<dbReference type="RefSeq" id="WP_148810623.1">
    <property type="nucleotide sequence ID" value="NZ_CP042243.1"/>
</dbReference>
<reference evidence="3 4" key="1">
    <citation type="submission" date="2019-07" db="EMBL/GenBank/DDBJ databases">
        <title>Complete genome of Crassaminicella thermophila SY095.</title>
        <authorList>
            <person name="Li X."/>
        </authorList>
    </citation>
    <scope>NUCLEOTIDE SEQUENCE [LARGE SCALE GENOMIC DNA]</scope>
    <source>
        <strain evidence="3 4">SY095</strain>
    </source>
</reference>
<dbReference type="Proteomes" id="UP000324646">
    <property type="component" value="Chromosome"/>
</dbReference>
<evidence type="ECO:0000313" key="3">
    <source>
        <dbReference type="EMBL" id="QEK13451.1"/>
    </source>
</evidence>
<sequence>MLKHKIIYKNAPYTPVAFKEKKQLHIAMFTNNYLPFIGGVPLSIHRLAEGLRELGHRVYIFAPEYPMYKNHDHEDIIRCKLLKYLKTDKFNFAISDIFSSHIEETFKNLPIDIVHVHHPYWMGEKGMSLAKKYKIPIVFTYHTRFERCVHMIPYIGKKIGEWLPNHMVKQFSSDCDGVFAPTLSAKEHLQSLAIKTPIEILPTGIDLNQYKVTYKETEQIRRKYLKEEHILLFCASRLSKEKNLFFLLEGLKHVKNHTSVKFKCIIAGDGPEKQNIKNYIFKHKLNDIVYLLGEIPPTEINKYYMASDIFVFSSTAETQGLVILEAMAASLPVVAVSSFGIRDIIKDGVNGYITKEKIEDWANQLIVLLENPRKLKQMSIEAFKTATKYTIDTMAKKAVQVYKHLLENPLF</sequence>
<dbReference type="EMBL" id="CP042243">
    <property type="protein sequence ID" value="QEK13451.1"/>
    <property type="molecule type" value="Genomic_DNA"/>
</dbReference>
<keyword evidence="3" id="KW-0808">Transferase</keyword>
<dbReference type="Pfam" id="PF13439">
    <property type="entry name" value="Glyco_transf_4"/>
    <property type="match status" value="1"/>
</dbReference>
<dbReference type="Gene3D" id="3.40.50.2000">
    <property type="entry name" value="Glycogen Phosphorylase B"/>
    <property type="match status" value="2"/>
</dbReference>
<organism evidence="3 4">
    <name type="scientific">Crassaminicella thermophila</name>
    <dbReference type="NCBI Taxonomy" id="2599308"/>
    <lineage>
        <taxon>Bacteria</taxon>
        <taxon>Bacillati</taxon>
        <taxon>Bacillota</taxon>
        <taxon>Clostridia</taxon>
        <taxon>Eubacteriales</taxon>
        <taxon>Clostridiaceae</taxon>
        <taxon>Crassaminicella</taxon>
    </lineage>
</organism>
<feature type="domain" description="Glycosyltransferase subfamily 4-like N-terminal" evidence="2">
    <location>
        <begin position="37"/>
        <end position="208"/>
    </location>
</feature>
<dbReference type="OrthoDB" id="9802525at2"/>
<dbReference type="PANTHER" id="PTHR45947">
    <property type="entry name" value="SULFOQUINOVOSYL TRANSFERASE SQD2"/>
    <property type="match status" value="1"/>
</dbReference>
<dbReference type="Pfam" id="PF00534">
    <property type="entry name" value="Glycos_transf_1"/>
    <property type="match status" value="1"/>
</dbReference>
<dbReference type="SUPFAM" id="SSF53756">
    <property type="entry name" value="UDP-Glycosyltransferase/glycogen phosphorylase"/>
    <property type="match status" value="1"/>
</dbReference>
<evidence type="ECO:0000259" key="1">
    <source>
        <dbReference type="Pfam" id="PF00534"/>
    </source>
</evidence>
<evidence type="ECO:0000313" key="4">
    <source>
        <dbReference type="Proteomes" id="UP000324646"/>
    </source>
</evidence>
<accession>A0A5C0SGL0</accession>
<dbReference type="InterPro" id="IPR028098">
    <property type="entry name" value="Glyco_trans_4-like_N"/>
</dbReference>
<dbReference type="GO" id="GO:0016757">
    <property type="term" value="F:glycosyltransferase activity"/>
    <property type="evidence" value="ECO:0007669"/>
    <property type="project" value="InterPro"/>
</dbReference>
<dbReference type="AlphaFoldDB" id="A0A5C0SGL0"/>
<dbReference type="KEGG" id="crs:FQB35_14925"/>
<feature type="domain" description="Glycosyl transferase family 1" evidence="1">
    <location>
        <begin position="218"/>
        <end position="383"/>
    </location>
</feature>
<dbReference type="InterPro" id="IPR001296">
    <property type="entry name" value="Glyco_trans_1"/>
</dbReference>
<gene>
    <name evidence="3" type="ORF">FQB35_14925</name>
</gene>
<name>A0A5C0SGL0_CRATE</name>
<evidence type="ECO:0000259" key="2">
    <source>
        <dbReference type="Pfam" id="PF13439"/>
    </source>
</evidence>
<dbReference type="PANTHER" id="PTHR45947:SF3">
    <property type="entry name" value="SULFOQUINOVOSYL TRANSFERASE SQD2"/>
    <property type="match status" value="1"/>
</dbReference>
<proteinExistence type="predicted"/>